<comment type="similarity">
    <text evidence="5">Belongs to the ScpB family.</text>
</comment>
<keyword evidence="4 5" id="KW-0131">Cell cycle</keyword>
<evidence type="ECO:0000256" key="1">
    <source>
        <dbReference type="ARBA" id="ARBA00022490"/>
    </source>
</evidence>
<protein>
    <recommendedName>
        <fullName evidence="5">Segregation and condensation protein B</fullName>
    </recommendedName>
</protein>
<sequence>MRLKSHQIKAIIEGLLFVSGEEGIDEKQIMHVLQLDRKSVKFYMAELMEVYSSESRGLQIVEIAGGYQFTTKPEHAPYFKRLVQAPSSTTLSQAALETLAIIAYKQPISRVEVEDVRGVKSERPIRTLTAKSLIKEVGRAEGTGRAILYGTTKEFLEQFGLRSMEELPPLPDQVSADEVEEEVDLFYSRFQDQLAASDTEERQPNDTEGKEMENGE</sequence>
<keyword evidence="2 5" id="KW-0132">Cell division</keyword>
<evidence type="ECO:0000256" key="2">
    <source>
        <dbReference type="ARBA" id="ARBA00022618"/>
    </source>
</evidence>
<dbReference type="InterPro" id="IPR005234">
    <property type="entry name" value="ScpB_csome_segregation"/>
</dbReference>
<dbReference type="InterPro" id="IPR036390">
    <property type="entry name" value="WH_DNA-bd_sf"/>
</dbReference>
<evidence type="ECO:0000256" key="4">
    <source>
        <dbReference type="ARBA" id="ARBA00023306"/>
    </source>
</evidence>
<dbReference type="InterPro" id="IPR036388">
    <property type="entry name" value="WH-like_DNA-bd_sf"/>
</dbReference>
<dbReference type="Pfam" id="PF04079">
    <property type="entry name" value="SMC_ScpB"/>
    <property type="match status" value="1"/>
</dbReference>
<keyword evidence="1 5" id="KW-0963">Cytoplasm</keyword>
<keyword evidence="3 5" id="KW-0159">Chromosome partition</keyword>
<dbReference type="GO" id="GO:0005737">
    <property type="term" value="C:cytoplasm"/>
    <property type="evidence" value="ECO:0007669"/>
    <property type="project" value="UniProtKB-SubCell"/>
</dbReference>
<organism evidence="7 8">
    <name type="scientific">Evansella caseinilytica</name>
    <dbReference type="NCBI Taxonomy" id="1503961"/>
    <lineage>
        <taxon>Bacteria</taxon>
        <taxon>Bacillati</taxon>
        <taxon>Bacillota</taxon>
        <taxon>Bacilli</taxon>
        <taxon>Bacillales</taxon>
        <taxon>Bacillaceae</taxon>
        <taxon>Evansella</taxon>
    </lineage>
</organism>
<dbReference type="HAMAP" id="MF_01804">
    <property type="entry name" value="ScpB"/>
    <property type="match status" value="1"/>
</dbReference>
<dbReference type="Proteomes" id="UP000198935">
    <property type="component" value="Unassembled WGS sequence"/>
</dbReference>
<dbReference type="EMBL" id="FNPI01000002">
    <property type="protein sequence ID" value="SDY60372.1"/>
    <property type="molecule type" value="Genomic_DNA"/>
</dbReference>
<evidence type="ECO:0000256" key="5">
    <source>
        <dbReference type="HAMAP-Rule" id="MF_01804"/>
    </source>
</evidence>
<keyword evidence="8" id="KW-1185">Reference proteome</keyword>
<comment type="subunit">
    <text evidence="5">Homodimer. Homodimerization may be required to stabilize the binding of ScpA to the Smc head domains. Component of a cohesin-like complex composed of ScpA, ScpB and the Smc homodimer, in which ScpA and ScpB bind to the head domain of Smc. The presence of the three proteins is required for the association of the complex with DNA.</text>
</comment>
<evidence type="ECO:0000256" key="3">
    <source>
        <dbReference type="ARBA" id="ARBA00022829"/>
    </source>
</evidence>
<dbReference type="GO" id="GO:0006260">
    <property type="term" value="P:DNA replication"/>
    <property type="evidence" value="ECO:0007669"/>
    <property type="project" value="UniProtKB-UniRule"/>
</dbReference>
<comment type="function">
    <text evidence="5">Participates in chromosomal partition during cell division. May act via the formation of a condensin-like complex containing Smc and ScpA that pull DNA away from mid-cell into both cell halves.</text>
</comment>
<dbReference type="NCBIfam" id="TIGR00281">
    <property type="entry name" value="SMC-Scp complex subunit ScpB"/>
    <property type="match status" value="1"/>
</dbReference>
<evidence type="ECO:0000313" key="8">
    <source>
        <dbReference type="Proteomes" id="UP000198935"/>
    </source>
</evidence>
<dbReference type="Gene3D" id="1.10.10.10">
    <property type="entry name" value="Winged helix-like DNA-binding domain superfamily/Winged helix DNA-binding domain"/>
    <property type="match status" value="2"/>
</dbReference>
<dbReference type="GO" id="GO:0051301">
    <property type="term" value="P:cell division"/>
    <property type="evidence" value="ECO:0007669"/>
    <property type="project" value="UniProtKB-KW"/>
</dbReference>
<dbReference type="SUPFAM" id="SSF46785">
    <property type="entry name" value="Winged helix' DNA-binding domain"/>
    <property type="match status" value="2"/>
</dbReference>
<accession>A0A1H3L7G8</accession>
<comment type="subcellular location">
    <subcellularLocation>
        <location evidence="5">Cytoplasm</location>
    </subcellularLocation>
    <text evidence="5">Associated with two foci at the outer edges of the nucleoid region in young cells, and at four foci within both cell halves in older cells.</text>
</comment>
<evidence type="ECO:0000313" key="7">
    <source>
        <dbReference type="EMBL" id="SDY60372.1"/>
    </source>
</evidence>
<feature type="region of interest" description="Disordered" evidence="6">
    <location>
        <begin position="191"/>
        <end position="216"/>
    </location>
</feature>
<dbReference type="GO" id="GO:0051304">
    <property type="term" value="P:chromosome separation"/>
    <property type="evidence" value="ECO:0007669"/>
    <property type="project" value="InterPro"/>
</dbReference>
<name>A0A1H3L7G8_9BACI</name>
<dbReference type="PANTHER" id="PTHR34298:SF2">
    <property type="entry name" value="SEGREGATION AND CONDENSATION PROTEIN B"/>
    <property type="match status" value="1"/>
</dbReference>
<feature type="compositionally biased region" description="Basic and acidic residues" evidence="6">
    <location>
        <begin position="199"/>
        <end position="216"/>
    </location>
</feature>
<reference evidence="8" key="1">
    <citation type="submission" date="2016-10" db="EMBL/GenBank/DDBJ databases">
        <authorList>
            <person name="Varghese N."/>
            <person name="Submissions S."/>
        </authorList>
    </citation>
    <scope>NUCLEOTIDE SEQUENCE [LARGE SCALE GENOMIC DNA]</scope>
    <source>
        <strain evidence="8">SP</strain>
    </source>
</reference>
<gene>
    <name evidence="5" type="primary">scpB</name>
    <name evidence="7" type="ORF">SAMN05421736_102388</name>
</gene>
<dbReference type="PIRSF" id="PIRSF019345">
    <property type="entry name" value="ScpB"/>
    <property type="match status" value="1"/>
</dbReference>
<dbReference type="STRING" id="1503961.SAMN05421736_102388"/>
<evidence type="ECO:0000256" key="6">
    <source>
        <dbReference type="SAM" id="MobiDB-lite"/>
    </source>
</evidence>
<proteinExistence type="inferred from homology"/>
<dbReference type="AlphaFoldDB" id="A0A1H3L7G8"/>
<dbReference type="PANTHER" id="PTHR34298">
    <property type="entry name" value="SEGREGATION AND CONDENSATION PROTEIN B"/>
    <property type="match status" value="1"/>
</dbReference>